<dbReference type="Pfam" id="PF13541">
    <property type="entry name" value="ChlI"/>
    <property type="match status" value="1"/>
</dbReference>
<dbReference type="NCBIfam" id="TIGR00368">
    <property type="entry name" value="YifB family Mg chelatase-like AAA ATPase"/>
    <property type="match status" value="1"/>
</dbReference>
<dbReference type="InterPro" id="IPR000523">
    <property type="entry name" value="Mg_chelatse_chII-like_cat_dom"/>
</dbReference>
<evidence type="ECO:0000256" key="1">
    <source>
        <dbReference type="ARBA" id="ARBA00006354"/>
    </source>
</evidence>
<dbReference type="InterPro" id="IPR045006">
    <property type="entry name" value="CHLI-like"/>
</dbReference>
<evidence type="ECO:0000259" key="3">
    <source>
        <dbReference type="SMART" id="SM00382"/>
    </source>
</evidence>
<dbReference type="PANTHER" id="PTHR32039">
    <property type="entry name" value="MAGNESIUM-CHELATASE SUBUNIT CHLI"/>
    <property type="match status" value="1"/>
</dbReference>
<keyword evidence="4" id="KW-0067">ATP-binding</keyword>
<accession>A0A399J8E0</accession>
<dbReference type="Pfam" id="PF01078">
    <property type="entry name" value="Mg_chelatase"/>
    <property type="match status" value="1"/>
</dbReference>
<gene>
    <name evidence="4" type="ORF">DWB68_10940</name>
</gene>
<dbReference type="PRINTS" id="PR00830">
    <property type="entry name" value="ENDOLAPTASE"/>
</dbReference>
<evidence type="ECO:0000313" key="4">
    <source>
        <dbReference type="EMBL" id="RII41788.1"/>
    </source>
</evidence>
<dbReference type="EMBL" id="QQXK01000021">
    <property type="protein sequence ID" value="RII41788.1"/>
    <property type="molecule type" value="Genomic_DNA"/>
</dbReference>
<name>A0A399J8E0_9MICC</name>
<dbReference type="CDD" id="cd00009">
    <property type="entry name" value="AAA"/>
    <property type="match status" value="1"/>
</dbReference>
<proteinExistence type="inferred from homology"/>
<sequence>MSLGVSHTVALNGLTGTPVRVEADLGGGLPGMILLGLPDASLGEARDRVRSAARNTGIALSARRLTVNLVPAGLPKRGPAFDLAILVACLAAQAELASPQDTVFLGELGLDGALRPVAGVLPCLLAAREAGFARAVLPRGNAEEAALVPGLETLAYARAADVLAALGASERLLAAAPAVSSAEAEAGAGGADGAPRGPDDNAAGRVPDLAEVVGQPYGRYVLEVAAAGGHHLLLSGPPGAGKTMLAERLPGILPPLSEEDALLSACLRSVGGWGVRELVRTPPFLAPHHTSTTPSLVGGGSGVPRPGAASLAHGGVLFLDEAPEFAARTLDALREPLESGRLTLHRSGGSASYPAQFQLILAANPCPCGKPGRDCECSALVRRRYWARLSGPLLDRIDLRAEVPAAQTAAIVSGAWGEDSALVRERVAAARALQERRWGGRGGNTNARVPGRVLRERPFAPSGREAAALRDAADLHGLTGRGVERVLRIAWTLADLAEAERPTAEHLEQAALLRGEAA</sequence>
<dbReference type="InterPro" id="IPR020568">
    <property type="entry name" value="Ribosomal_Su5_D2-typ_SF"/>
</dbReference>
<dbReference type="SMART" id="SM00382">
    <property type="entry name" value="AAA"/>
    <property type="match status" value="1"/>
</dbReference>
<evidence type="ECO:0000313" key="5">
    <source>
        <dbReference type="Proteomes" id="UP000265419"/>
    </source>
</evidence>
<dbReference type="SUPFAM" id="SSF54211">
    <property type="entry name" value="Ribosomal protein S5 domain 2-like"/>
    <property type="match status" value="1"/>
</dbReference>
<comment type="caution">
    <text evidence="4">The sequence shown here is derived from an EMBL/GenBank/DDBJ whole genome shotgun (WGS) entry which is preliminary data.</text>
</comment>
<protein>
    <submittedName>
        <fullName evidence="4">ATP-binding protein</fullName>
    </submittedName>
</protein>
<keyword evidence="4" id="KW-0547">Nucleotide-binding</keyword>
<dbReference type="RefSeq" id="WP_119425168.1">
    <property type="nucleotide sequence ID" value="NZ_QQXK01000021.1"/>
</dbReference>
<comment type="similarity">
    <text evidence="1">Belongs to the Mg-chelatase subunits D/I family. ComM subfamily.</text>
</comment>
<dbReference type="InterPro" id="IPR004482">
    <property type="entry name" value="Mg_chelat-rel"/>
</dbReference>
<dbReference type="GO" id="GO:0005524">
    <property type="term" value="F:ATP binding"/>
    <property type="evidence" value="ECO:0007669"/>
    <property type="project" value="UniProtKB-KW"/>
</dbReference>
<feature type="domain" description="AAA+ ATPase" evidence="3">
    <location>
        <begin position="228"/>
        <end position="407"/>
    </location>
</feature>
<reference evidence="4 5" key="1">
    <citation type="submission" date="2018-07" db="EMBL/GenBank/DDBJ databases">
        <title>Arthrobacter sp. nov., isolated from raw cow's milk with high bacterial count.</title>
        <authorList>
            <person name="Hahne J."/>
            <person name="Isele D."/>
            <person name="Lipski A."/>
        </authorList>
    </citation>
    <scope>NUCLEOTIDE SEQUENCE [LARGE SCALE GENOMIC DNA]</scope>
    <source>
        <strain evidence="4 5">JZ R-35</strain>
    </source>
</reference>
<dbReference type="Gene3D" id="3.40.50.300">
    <property type="entry name" value="P-loop containing nucleotide triphosphate hydrolases"/>
    <property type="match status" value="1"/>
</dbReference>
<keyword evidence="5" id="KW-1185">Reference proteome</keyword>
<dbReference type="InterPro" id="IPR027417">
    <property type="entry name" value="P-loop_NTPase"/>
</dbReference>
<dbReference type="Pfam" id="PF13335">
    <property type="entry name" value="Mg_chelatase_C"/>
    <property type="match status" value="1"/>
</dbReference>
<dbReference type="AlphaFoldDB" id="A0A399J8E0"/>
<evidence type="ECO:0000256" key="2">
    <source>
        <dbReference type="SAM" id="MobiDB-lite"/>
    </source>
</evidence>
<dbReference type="PANTHER" id="PTHR32039:SF7">
    <property type="entry name" value="COMPETENCE PROTEIN COMM"/>
    <property type="match status" value="1"/>
</dbReference>
<dbReference type="InterPro" id="IPR014721">
    <property type="entry name" value="Ribsml_uS5_D2-typ_fold_subgr"/>
</dbReference>
<dbReference type="Gene3D" id="3.30.230.10">
    <property type="match status" value="1"/>
</dbReference>
<dbReference type="InterPro" id="IPR025158">
    <property type="entry name" value="Mg_chelat-rel_C"/>
</dbReference>
<organism evidence="4 5">
    <name type="scientific">Galactobacter valiniphilus</name>
    <dbReference type="NCBI Taxonomy" id="2676122"/>
    <lineage>
        <taxon>Bacteria</taxon>
        <taxon>Bacillati</taxon>
        <taxon>Actinomycetota</taxon>
        <taxon>Actinomycetes</taxon>
        <taxon>Micrococcales</taxon>
        <taxon>Micrococcaceae</taxon>
        <taxon>Galactobacter</taxon>
    </lineage>
</organism>
<dbReference type="InterPro" id="IPR003593">
    <property type="entry name" value="AAA+_ATPase"/>
</dbReference>
<dbReference type="SUPFAM" id="SSF52540">
    <property type="entry name" value="P-loop containing nucleoside triphosphate hydrolases"/>
    <property type="match status" value="1"/>
</dbReference>
<dbReference type="Proteomes" id="UP000265419">
    <property type="component" value="Unassembled WGS sequence"/>
</dbReference>
<feature type="compositionally biased region" description="Low complexity" evidence="2">
    <location>
        <begin position="193"/>
        <end position="204"/>
    </location>
</feature>
<feature type="region of interest" description="Disordered" evidence="2">
    <location>
        <begin position="186"/>
        <end position="205"/>
    </location>
</feature>